<protein>
    <submittedName>
        <fullName evidence="1">Uncharacterized protein</fullName>
    </submittedName>
</protein>
<evidence type="ECO:0000313" key="2">
    <source>
        <dbReference type="Proteomes" id="UP000308600"/>
    </source>
</evidence>
<dbReference type="Proteomes" id="UP000308600">
    <property type="component" value="Unassembled WGS sequence"/>
</dbReference>
<name>A0ACD3B719_9AGAR</name>
<dbReference type="EMBL" id="ML208272">
    <property type="protein sequence ID" value="TFK73878.1"/>
    <property type="molecule type" value="Genomic_DNA"/>
</dbReference>
<organism evidence="1 2">
    <name type="scientific">Pluteus cervinus</name>
    <dbReference type="NCBI Taxonomy" id="181527"/>
    <lineage>
        <taxon>Eukaryota</taxon>
        <taxon>Fungi</taxon>
        <taxon>Dikarya</taxon>
        <taxon>Basidiomycota</taxon>
        <taxon>Agaricomycotina</taxon>
        <taxon>Agaricomycetes</taxon>
        <taxon>Agaricomycetidae</taxon>
        <taxon>Agaricales</taxon>
        <taxon>Pluteineae</taxon>
        <taxon>Pluteaceae</taxon>
        <taxon>Pluteus</taxon>
    </lineage>
</organism>
<proteinExistence type="predicted"/>
<gene>
    <name evidence="1" type="ORF">BDN72DRAFT_956212</name>
</gene>
<accession>A0ACD3B719</accession>
<evidence type="ECO:0000313" key="1">
    <source>
        <dbReference type="EMBL" id="TFK73878.1"/>
    </source>
</evidence>
<reference evidence="1 2" key="1">
    <citation type="journal article" date="2019" name="Nat. Ecol. Evol.">
        <title>Megaphylogeny resolves global patterns of mushroom evolution.</title>
        <authorList>
            <person name="Varga T."/>
            <person name="Krizsan K."/>
            <person name="Foldi C."/>
            <person name="Dima B."/>
            <person name="Sanchez-Garcia M."/>
            <person name="Sanchez-Ramirez S."/>
            <person name="Szollosi G.J."/>
            <person name="Szarkandi J.G."/>
            <person name="Papp V."/>
            <person name="Albert L."/>
            <person name="Andreopoulos W."/>
            <person name="Angelini C."/>
            <person name="Antonin V."/>
            <person name="Barry K.W."/>
            <person name="Bougher N.L."/>
            <person name="Buchanan P."/>
            <person name="Buyck B."/>
            <person name="Bense V."/>
            <person name="Catcheside P."/>
            <person name="Chovatia M."/>
            <person name="Cooper J."/>
            <person name="Damon W."/>
            <person name="Desjardin D."/>
            <person name="Finy P."/>
            <person name="Geml J."/>
            <person name="Haridas S."/>
            <person name="Hughes K."/>
            <person name="Justo A."/>
            <person name="Karasinski D."/>
            <person name="Kautmanova I."/>
            <person name="Kiss B."/>
            <person name="Kocsube S."/>
            <person name="Kotiranta H."/>
            <person name="LaButti K.M."/>
            <person name="Lechner B.E."/>
            <person name="Liimatainen K."/>
            <person name="Lipzen A."/>
            <person name="Lukacs Z."/>
            <person name="Mihaltcheva S."/>
            <person name="Morgado L.N."/>
            <person name="Niskanen T."/>
            <person name="Noordeloos M.E."/>
            <person name="Ohm R.A."/>
            <person name="Ortiz-Santana B."/>
            <person name="Ovrebo C."/>
            <person name="Racz N."/>
            <person name="Riley R."/>
            <person name="Savchenko A."/>
            <person name="Shiryaev A."/>
            <person name="Soop K."/>
            <person name="Spirin V."/>
            <person name="Szebenyi C."/>
            <person name="Tomsovsky M."/>
            <person name="Tulloss R.E."/>
            <person name="Uehling J."/>
            <person name="Grigoriev I.V."/>
            <person name="Vagvolgyi C."/>
            <person name="Papp T."/>
            <person name="Martin F.M."/>
            <person name="Miettinen O."/>
            <person name="Hibbett D.S."/>
            <person name="Nagy L.G."/>
        </authorList>
    </citation>
    <scope>NUCLEOTIDE SEQUENCE [LARGE SCALE GENOMIC DNA]</scope>
    <source>
        <strain evidence="1 2">NL-1719</strain>
    </source>
</reference>
<keyword evidence="2" id="KW-1185">Reference proteome</keyword>
<sequence length="292" mass="33273">METNLYSAHTGDDVLVTPHLPPEIEYEIFTMACRQDPRTILLLVSKRIAELLVPILYEIFVMSPLVDLKRPCLRSLQRYGCHVKHIFFCTFSHSASPSIEEDELLGSCPNISNLVLYGDVTFPPEMFDLHLDHFSFHAMPHVFEKAMENLKQTDGKKYQQWCSSITHLSWGTVSISTVQLLPSFPNLTHFLFGEFNNPFQDLMDTVLTLCRSLEVLVVLSGGMKSMSELFVLNSSPELDEQGVVFRDERVVLVDCCFAVDWVRGARGEEDLWTVAERIVRARRGRKPISDSS</sequence>